<protein>
    <recommendedName>
        <fullName evidence="3">Lipoprotein</fullName>
    </recommendedName>
</protein>
<reference evidence="2" key="1">
    <citation type="submission" date="2014-05" db="EMBL/GenBank/DDBJ databases">
        <title>ATOL: Assembling a taxonomically balanced genome-scale reconstruction of the evolutionary history of the Enterobacteriaceae.</title>
        <authorList>
            <person name="Plunkett G. III"/>
            <person name="Neeno-Eckwall E.C."/>
            <person name="Glasner J.D."/>
            <person name="Perna N.T."/>
        </authorList>
    </citation>
    <scope>NUCLEOTIDE SEQUENCE [LARGE SCALE GENOMIC DNA]</scope>
    <source>
        <strain evidence="2">ATCC 13337</strain>
    </source>
</reference>
<dbReference type="Proteomes" id="UP000028605">
    <property type="component" value="Unassembled WGS sequence"/>
</dbReference>
<sequence length="194" mass="21521">MRLFLRHMLSMKCHFISRRYALSRCLAIIEQQKNNEVYRMKKILTLCLSSLLLAGCASSEGQSPFKSYFSCDIPAASHYPIIESTSDLLVNMRKLGVDAERKNVVAAQWAQQTTDASEKAKIESCSSEIRQASIDIVQPQVSRVQSVTTGSAQLAALNDVHVKWLAYMNSITLKGTDASLAKAFNNAANNLDKM</sequence>
<proteinExistence type="predicted"/>
<name>A0ABD3ZF78_HAFAL</name>
<dbReference type="AlphaFoldDB" id="A0ABD3ZF78"/>
<gene>
    <name evidence="1" type="ORF">GHAL_2980</name>
</gene>
<accession>A0ABD3ZF78</accession>
<organism evidence="1 2">
    <name type="scientific">Hafnia alvei ATCC 13337</name>
    <dbReference type="NCBI Taxonomy" id="910996"/>
    <lineage>
        <taxon>Bacteria</taxon>
        <taxon>Pseudomonadati</taxon>
        <taxon>Pseudomonadota</taxon>
        <taxon>Gammaproteobacteria</taxon>
        <taxon>Enterobacterales</taxon>
        <taxon>Hafniaceae</taxon>
        <taxon>Hafnia</taxon>
    </lineage>
</organism>
<dbReference type="EMBL" id="JMPK01000050">
    <property type="protein sequence ID" value="KFC87169.1"/>
    <property type="molecule type" value="Genomic_DNA"/>
</dbReference>
<evidence type="ECO:0000313" key="1">
    <source>
        <dbReference type="EMBL" id="KFC87169.1"/>
    </source>
</evidence>
<evidence type="ECO:0008006" key="3">
    <source>
        <dbReference type="Google" id="ProtNLM"/>
    </source>
</evidence>
<evidence type="ECO:0000313" key="2">
    <source>
        <dbReference type="Proteomes" id="UP000028605"/>
    </source>
</evidence>
<comment type="caution">
    <text evidence="1">The sequence shown here is derived from an EMBL/GenBank/DDBJ whole genome shotgun (WGS) entry which is preliminary data.</text>
</comment>